<comment type="caution">
    <text evidence="4">The sequence shown here is derived from an EMBL/GenBank/DDBJ whole genome shotgun (WGS) entry which is preliminary data.</text>
</comment>
<dbReference type="PROSITE" id="PS51450">
    <property type="entry name" value="LRR"/>
    <property type="match status" value="1"/>
</dbReference>
<accession>A0ABW3URS9</accession>
<dbReference type="InterPro" id="IPR025875">
    <property type="entry name" value="Leu-rich_rpt_4"/>
</dbReference>
<keyword evidence="2" id="KW-0677">Repeat</keyword>
<evidence type="ECO:0000313" key="5">
    <source>
        <dbReference type="Proteomes" id="UP001597180"/>
    </source>
</evidence>
<dbReference type="InterPro" id="IPR001611">
    <property type="entry name" value="Leu-rich_rpt"/>
</dbReference>
<evidence type="ECO:0000313" key="4">
    <source>
        <dbReference type="EMBL" id="MFD1223067.1"/>
    </source>
</evidence>
<evidence type="ECO:0000256" key="1">
    <source>
        <dbReference type="ARBA" id="ARBA00022614"/>
    </source>
</evidence>
<dbReference type="RefSeq" id="WP_345589076.1">
    <property type="nucleotide sequence ID" value="NZ_BAABJG010000015.1"/>
</dbReference>
<feature type="domain" description="Knr4/Smi1-like" evidence="3">
    <location>
        <begin position="26"/>
        <end position="165"/>
    </location>
</feature>
<dbReference type="InterPro" id="IPR032675">
    <property type="entry name" value="LRR_dom_sf"/>
</dbReference>
<dbReference type="Gene3D" id="3.80.10.10">
    <property type="entry name" value="Ribonuclease Inhibitor"/>
    <property type="match status" value="1"/>
</dbReference>
<dbReference type="EMBL" id="JBHTLU010000031">
    <property type="protein sequence ID" value="MFD1223067.1"/>
    <property type="molecule type" value="Genomic_DNA"/>
</dbReference>
<name>A0ABW3URS9_9BACL</name>
<dbReference type="SMART" id="SM00860">
    <property type="entry name" value="SMI1_KNR4"/>
    <property type="match status" value="1"/>
</dbReference>
<sequence length="516" mass="58414">MKQLLQEIIDLLQTDLPELAGALNPPASEEELHKAEAEMGFALPAELRELYLVHNGEKDGGPGLFFGLPFLSLDDMLAEWRIWVGLENHAMEVEHYSVPAGWIKEQYIHRYWLPISKDWGGNNLGIDMDPADKGMTGQVINFGRDEEVKYVIALRLTRLLEFIRDTAREGNYSVNREDEEYITWSFGKEGEVHFLDAIRTMELPVCEPFGQEIGGQNLNEWYDSLDNDWKERIIKTTGSPDAFVRAKKLYFIREGLTDISPLGQCKDVRELVLSVNEIRSIEALTGCKQLKNLYLVKNPVTDLSPLQECEQLQELILSGSAVTDVTPLSSLPKLKILDVQDTQIRDFSPLKPVKSLRVLEISNPDKEQLRSIAELKQLKELTISKLGQITGSELTELGKLVNLRKLVLEGGTLPNMKFMEGLHRLEKLIVRESAIEDISALNQLENLQSLELSGTHASNLEQLASSASLSKITASFQQFALLKDRFDRFIDFSTITGGMSDEESKIWHEYLDRVRA</sequence>
<dbReference type="Pfam" id="PF09346">
    <property type="entry name" value="SMI1_KNR4"/>
    <property type="match status" value="1"/>
</dbReference>
<dbReference type="PANTHER" id="PTHR47432:SF1">
    <property type="entry name" value="CELL WALL ASSEMBLY REGULATOR SMI1"/>
    <property type="match status" value="1"/>
</dbReference>
<proteinExistence type="predicted"/>
<dbReference type="SUPFAM" id="SSF52058">
    <property type="entry name" value="L domain-like"/>
    <property type="match status" value="1"/>
</dbReference>
<dbReference type="InterPro" id="IPR051873">
    <property type="entry name" value="KNR4/SMI1_regulator"/>
</dbReference>
<keyword evidence="1" id="KW-0433">Leucine-rich repeat</keyword>
<dbReference type="SUPFAM" id="SSF160631">
    <property type="entry name" value="SMI1/KNR4-like"/>
    <property type="match status" value="1"/>
</dbReference>
<dbReference type="Gene3D" id="3.40.1580.10">
    <property type="entry name" value="SMI1/KNR4-like"/>
    <property type="match status" value="1"/>
</dbReference>
<protein>
    <submittedName>
        <fullName evidence="4">Leucine-rich repeat domain-containing protein</fullName>
    </submittedName>
</protein>
<dbReference type="Pfam" id="PF12799">
    <property type="entry name" value="LRR_4"/>
    <property type="match status" value="2"/>
</dbReference>
<organism evidence="4 5">
    <name type="scientific">Paenibacillus vulneris</name>
    <dbReference type="NCBI Taxonomy" id="1133364"/>
    <lineage>
        <taxon>Bacteria</taxon>
        <taxon>Bacillati</taxon>
        <taxon>Bacillota</taxon>
        <taxon>Bacilli</taxon>
        <taxon>Bacillales</taxon>
        <taxon>Paenibacillaceae</taxon>
        <taxon>Paenibacillus</taxon>
    </lineage>
</organism>
<gene>
    <name evidence="4" type="ORF">ACFQ4B_23385</name>
</gene>
<dbReference type="InterPro" id="IPR018958">
    <property type="entry name" value="Knr4/Smi1-like_dom"/>
</dbReference>
<evidence type="ECO:0000256" key="2">
    <source>
        <dbReference type="ARBA" id="ARBA00022737"/>
    </source>
</evidence>
<dbReference type="Proteomes" id="UP001597180">
    <property type="component" value="Unassembled WGS sequence"/>
</dbReference>
<keyword evidence="5" id="KW-1185">Reference proteome</keyword>
<evidence type="ECO:0000259" key="3">
    <source>
        <dbReference type="SMART" id="SM00860"/>
    </source>
</evidence>
<dbReference type="InterPro" id="IPR037883">
    <property type="entry name" value="Knr4/Smi1-like_sf"/>
</dbReference>
<reference evidence="5" key="1">
    <citation type="journal article" date="2019" name="Int. J. Syst. Evol. Microbiol.">
        <title>The Global Catalogue of Microorganisms (GCM) 10K type strain sequencing project: providing services to taxonomists for standard genome sequencing and annotation.</title>
        <authorList>
            <consortium name="The Broad Institute Genomics Platform"/>
            <consortium name="The Broad Institute Genome Sequencing Center for Infectious Disease"/>
            <person name="Wu L."/>
            <person name="Ma J."/>
        </authorList>
    </citation>
    <scope>NUCLEOTIDE SEQUENCE [LARGE SCALE GENOMIC DNA]</scope>
    <source>
        <strain evidence="5">CCUG 53270</strain>
    </source>
</reference>
<dbReference type="PANTHER" id="PTHR47432">
    <property type="entry name" value="CELL WALL ASSEMBLY REGULATOR SMI1"/>
    <property type="match status" value="1"/>
</dbReference>